<dbReference type="EMBL" id="CP064939">
    <property type="protein sequence ID" value="QPH40959.1"/>
    <property type="molecule type" value="Genomic_DNA"/>
</dbReference>
<gene>
    <name evidence="1" type="ORF">IZT61_06770</name>
</gene>
<accession>A0A7S9L1V1</accession>
<dbReference type="RefSeq" id="WP_196100411.1">
    <property type="nucleotide sequence ID" value="NZ_CP064939.1"/>
</dbReference>
<dbReference type="KEGG" id="pex:IZT61_06770"/>
<dbReference type="AlphaFoldDB" id="A0A7S9L1V1"/>
<keyword evidence="2" id="KW-1185">Reference proteome</keyword>
<dbReference type="Proteomes" id="UP000594759">
    <property type="component" value="Chromosome"/>
</dbReference>
<name>A0A7S9L1V1_9SPHI</name>
<evidence type="ECO:0000313" key="1">
    <source>
        <dbReference type="EMBL" id="QPH40959.1"/>
    </source>
</evidence>
<organism evidence="1 2">
    <name type="scientific">Pedobacter endophyticus</name>
    <dbReference type="NCBI Taxonomy" id="2789740"/>
    <lineage>
        <taxon>Bacteria</taxon>
        <taxon>Pseudomonadati</taxon>
        <taxon>Bacteroidota</taxon>
        <taxon>Sphingobacteriia</taxon>
        <taxon>Sphingobacteriales</taxon>
        <taxon>Sphingobacteriaceae</taxon>
        <taxon>Pedobacter</taxon>
    </lineage>
</organism>
<sequence length="54" mass="6419">MKDTSDEIKEMQLKLWLAKAPQERLRQMLIDNESLYVFWANLKPAGTRNIINKK</sequence>
<protein>
    <submittedName>
        <fullName evidence="1">Uncharacterized protein</fullName>
    </submittedName>
</protein>
<evidence type="ECO:0000313" key="2">
    <source>
        <dbReference type="Proteomes" id="UP000594759"/>
    </source>
</evidence>
<reference evidence="1 2" key="1">
    <citation type="submission" date="2020-11" db="EMBL/GenBank/DDBJ databases">
        <title>Pedobacter endophytica, an endophytic bacteria isolated form Carex pumila.</title>
        <authorList>
            <person name="Peng Y."/>
            <person name="Jiang L."/>
            <person name="Lee J."/>
        </authorList>
    </citation>
    <scope>NUCLEOTIDE SEQUENCE [LARGE SCALE GENOMIC DNA]</scope>
    <source>
        <strain evidence="1 2">JBR3-12</strain>
    </source>
</reference>
<proteinExistence type="predicted"/>